<dbReference type="CDD" id="cd00171">
    <property type="entry name" value="Sec7"/>
    <property type="match status" value="1"/>
</dbReference>
<keyword evidence="2" id="KW-0963">Cytoplasm</keyword>
<evidence type="ECO:0000313" key="9">
    <source>
        <dbReference type="Proteomes" id="UP000449547"/>
    </source>
</evidence>
<dbReference type="OrthoDB" id="18431at2759"/>
<keyword evidence="9" id="KW-1185">Reference proteome</keyword>
<dbReference type="InterPro" id="IPR035999">
    <property type="entry name" value="Sec7_dom_sf"/>
</dbReference>
<dbReference type="GO" id="GO:0015031">
    <property type="term" value="P:protein transport"/>
    <property type="evidence" value="ECO:0007669"/>
    <property type="project" value="UniProtKB-KW"/>
</dbReference>
<dbReference type="OMA" id="EVMCAYI"/>
<keyword evidence="1" id="KW-0813">Transport</keyword>
<feature type="compositionally biased region" description="Polar residues" evidence="6">
    <location>
        <begin position="128"/>
        <end position="151"/>
    </location>
</feature>
<keyword evidence="4" id="KW-0472">Membrane</keyword>
<feature type="compositionally biased region" description="Low complexity" evidence="6">
    <location>
        <begin position="162"/>
        <end position="176"/>
    </location>
</feature>
<dbReference type="GO" id="GO:0030663">
    <property type="term" value="C:COPI-coated vesicle membrane"/>
    <property type="evidence" value="ECO:0007669"/>
    <property type="project" value="UniProtKB-SubCell"/>
</dbReference>
<dbReference type="InterPro" id="IPR000904">
    <property type="entry name" value="Sec7_dom"/>
</dbReference>
<feature type="compositionally biased region" description="Basic and acidic residues" evidence="6">
    <location>
        <begin position="66"/>
        <end position="81"/>
    </location>
</feature>
<dbReference type="InterPro" id="IPR023394">
    <property type="entry name" value="Sec7_C_sf"/>
</dbReference>
<dbReference type="Pfam" id="PF12783">
    <property type="entry name" value="Sec7-like_HUS"/>
    <property type="match status" value="1"/>
</dbReference>
<name>A0A642UNH1_DIURU</name>
<feature type="compositionally biased region" description="Low complexity" evidence="6">
    <location>
        <begin position="667"/>
        <end position="682"/>
    </location>
</feature>
<feature type="region of interest" description="Disordered" evidence="6">
    <location>
        <begin position="666"/>
        <end position="691"/>
    </location>
</feature>
<evidence type="ECO:0000256" key="2">
    <source>
        <dbReference type="ARBA" id="ARBA00022490"/>
    </source>
</evidence>
<dbReference type="PANTHER" id="PTHR10663">
    <property type="entry name" value="GUANYL-NUCLEOTIDE EXCHANGE FACTOR"/>
    <property type="match status" value="1"/>
</dbReference>
<sequence>MSQLGEAPTPDLSETVVEASSSASMNGSQTSTADTFDHSNTREEDTNVETCLEEEVEASDKTVNIESDKVKIDDNAEEKPSIAKSSSNLSKNSSVELEADSQKDNASDIDTEGNAKHDNPIVTKIGDSPNNSYDQASSEPPTPTANGYNNADHSEHHQFANSSSPSRSQQESSAQSHGTSTRLRHSHVSSETSAFFESILSSKEVKKNEVWKNTIQHALDNPSDIEAIFAALKETCKLTTHASTKSKAIDGFVKLFEIQELSESAMTSLSERAVDVISACFEGEATDSKVELQVIRALMNCILGTPCHGATLLKAVRQIYNVFVFSLSPANQAVAQGSLTQIINAIYQRIDLNSLNSSVSESRLDLEYTDSGQVTLEKMEQLNLSRDDDDVDGTGDVAIKDAYLIFRAMCKISVKSIEGDSIDMRSHSVRSKLLSLHIIHTIIKEHIDVFLSPKVVINETSTRLTTLVKPYICLSLSKNAGSPLAPVYESSLEIFWLIMSNMRSYFKQEIPVFWEEIYFPVAEMKTSTPHQKQYLLSVIERICNDSRCIIEFYLNYDCEKGMPNICEKIVAYLSKLANTIVDVTPLQRQAFSESKRNGIVSYDMSRNLTSSAMSSKPPQREVYDLFPLEYALKMNGIACVVGFLRSIHTWAHKGINKVSIRRDRSATIDSSASSSGTTRNNSVMALSDPDDPSHFESLKQHKKLFNEGIRQFNAKGKKGIKFFIQHGFIDDSQPKTIARFLLSTEELDKAEIGEYLGEGDEENIAIMHAFVDEMDFTNMQFVDALRQFLQSFRLPGEAQKIDRFMLKFAERYVVGNPEIFANADTAYVLAYSVIMLNTDLHSPQIKSRMTVESFIANNVGIDDGQNLDPEFLSNIYEIIRTNEIKLQSEQHAALLAGELKLPSSSSSGLFFGSRDVNKEAYFHAYREMANKTEQMFKNIKSEGEFHTATHVYHVKSIFDTVWMIILPVLTSPLNTYDDYDICRTCLEGIKLSIKIACMFDIDTARDAFLNALISVQKLYNYDEMRSKSVEAILVMLEVAGSDGSGFHSSWKTVLTAISQIERLQLIAQGVDQQLIPDVSASRISRSSLDSVASSGFFSSYTPSQQAANKFHNQQLRPDVAELLSKTTISTAIDRVFTNSSELSGEGIVEFVRALSEVSAEEIESSGQSNNPRTFSLQKIVDVCYYNMSRIRLEWSQLWHVMGEIFNVCGCHSNPAISFFALDSLRQLSVRFFDIEELANFKFQREFLKPFEYVISHNRSVDVKDMVLECINVMVLAKASRIKSGWKTIFGVLTAAAKEKHEHIVMRAYKMALAINHDFAEEVQRDSFVDLVGCFTELARNERFQRISLLALDVLIKLIQDLSSGFEKHDPSTRKELLNRLWLPVFSGLHSIIMGGDELEVRSRALANLFDTLKEYGTNFDSEFWDQIMEKVLLPIFSIVNGNLWSLGIDDDSTDDKVSVWLSTTFIQALNSLIALVTLYFDAMRPHLRKILRLLVSCVCQENDTIAKIGRECFHSLLINNAHDFNESEWEEVMDVTQQLFEYTTATELFTLDPLKRKAATADEDVGEAFHSQVELSSKPVAPKEKSLIVVKSVLQLYMLQSLSELFENDAFYEAIPYTFLVKLASLLKKSYEFAHTFNDDYDLRVRLWNGGVIERLPNLLKQESSSSAVFINIMFRMYCDDEKCLLEHKEEILKDLIPLCQDITLRFVEYDANSHQRYISIWQPVIVEIYQGYIELDDDDFLKHSPKMFKKTLELFNRTIDAELSQAVKQFLNRVGDEFISNQ</sequence>
<dbReference type="Gene3D" id="1.25.10.10">
    <property type="entry name" value="Leucine-rich Repeat Variant"/>
    <property type="match status" value="1"/>
</dbReference>
<evidence type="ECO:0000259" key="7">
    <source>
        <dbReference type="PROSITE" id="PS50190"/>
    </source>
</evidence>
<dbReference type="Pfam" id="PF01369">
    <property type="entry name" value="Sec7"/>
    <property type="match status" value="1"/>
</dbReference>
<dbReference type="InterPro" id="IPR011989">
    <property type="entry name" value="ARM-like"/>
</dbReference>
<dbReference type="InterPro" id="IPR046455">
    <property type="entry name" value="Sec7/BIG1-like_C"/>
</dbReference>
<organism evidence="8 9">
    <name type="scientific">Diutina rugosa</name>
    <name type="common">Yeast</name>
    <name type="synonym">Candida rugosa</name>
    <dbReference type="NCBI Taxonomy" id="5481"/>
    <lineage>
        <taxon>Eukaryota</taxon>
        <taxon>Fungi</taxon>
        <taxon>Dikarya</taxon>
        <taxon>Ascomycota</taxon>
        <taxon>Saccharomycotina</taxon>
        <taxon>Pichiomycetes</taxon>
        <taxon>Debaryomycetaceae</taxon>
        <taxon>Diutina</taxon>
    </lineage>
</organism>
<gene>
    <name evidence="8" type="ORF">DIURU_002787</name>
</gene>
<dbReference type="InterPro" id="IPR032629">
    <property type="entry name" value="DCB_dom"/>
</dbReference>
<dbReference type="FunFam" id="1.10.1000.11:FF:000003">
    <property type="entry name" value="Brefeldin A-inhibited guanine nucleotide-exchange protein 1"/>
    <property type="match status" value="1"/>
</dbReference>
<dbReference type="RefSeq" id="XP_034012318.1">
    <property type="nucleotide sequence ID" value="XM_034155476.1"/>
</dbReference>
<protein>
    <recommendedName>
        <fullName evidence="7">SEC7 domain-containing protein</fullName>
    </recommendedName>
</protein>
<dbReference type="FunFam" id="1.10.220.20:FF:000002">
    <property type="entry name" value="Brefeldin A-inhibited guanine nucleotide-exchange protein 1"/>
    <property type="match status" value="1"/>
</dbReference>
<feature type="compositionally biased region" description="Basic and acidic residues" evidence="6">
    <location>
        <begin position="35"/>
        <end position="45"/>
    </location>
</feature>
<dbReference type="InterPro" id="IPR015403">
    <property type="entry name" value="Mon2/Sec7/BIG1-like_HDS"/>
</dbReference>
<dbReference type="GO" id="GO:0005085">
    <property type="term" value="F:guanyl-nucleotide exchange factor activity"/>
    <property type="evidence" value="ECO:0007669"/>
    <property type="project" value="InterPro"/>
</dbReference>
<dbReference type="GO" id="GO:0032012">
    <property type="term" value="P:regulation of ARF protein signal transduction"/>
    <property type="evidence" value="ECO:0007669"/>
    <property type="project" value="InterPro"/>
</dbReference>
<dbReference type="Pfam" id="PF20252">
    <property type="entry name" value="BIG2_C"/>
    <property type="match status" value="1"/>
</dbReference>
<evidence type="ECO:0000256" key="6">
    <source>
        <dbReference type="SAM" id="MobiDB-lite"/>
    </source>
</evidence>
<dbReference type="PROSITE" id="PS50190">
    <property type="entry name" value="SEC7"/>
    <property type="match status" value="1"/>
</dbReference>
<dbReference type="SUPFAM" id="SSF48371">
    <property type="entry name" value="ARM repeat"/>
    <property type="match status" value="1"/>
</dbReference>
<feature type="region of interest" description="Disordered" evidence="6">
    <location>
        <begin position="1"/>
        <end position="188"/>
    </location>
</feature>
<dbReference type="Gene3D" id="1.10.1000.11">
    <property type="entry name" value="Arf Nucleotide-binding Site Opener,domain 2"/>
    <property type="match status" value="1"/>
</dbReference>
<evidence type="ECO:0000256" key="5">
    <source>
        <dbReference type="ARBA" id="ARBA00060451"/>
    </source>
</evidence>
<feature type="compositionally biased region" description="Low complexity" evidence="6">
    <location>
        <begin position="84"/>
        <end position="94"/>
    </location>
</feature>
<reference evidence="8 9" key="1">
    <citation type="submission" date="2019-07" db="EMBL/GenBank/DDBJ databases">
        <title>Genome assembly of two rare yeast pathogens: Diutina rugosa and Trichomonascus ciferrii.</title>
        <authorList>
            <person name="Mixao V."/>
            <person name="Saus E."/>
            <person name="Hansen A."/>
            <person name="Lass-Flor C."/>
            <person name="Gabaldon T."/>
        </authorList>
    </citation>
    <scope>NUCLEOTIDE SEQUENCE [LARGE SCALE GENOMIC DNA]</scope>
    <source>
        <strain evidence="8 9">CBS 613</strain>
    </source>
</reference>
<evidence type="ECO:0000256" key="3">
    <source>
        <dbReference type="ARBA" id="ARBA00022927"/>
    </source>
</evidence>
<dbReference type="Proteomes" id="UP000449547">
    <property type="component" value="Unassembled WGS sequence"/>
</dbReference>
<proteinExistence type="predicted"/>
<feature type="domain" description="SEC7" evidence="7">
    <location>
        <begin position="694"/>
        <end position="882"/>
    </location>
</feature>
<comment type="caution">
    <text evidence="8">The sequence shown here is derived from an EMBL/GenBank/DDBJ whole genome shotgun (WGS) entry which is preliminary data.</text>
</comment>
<dbReference type="Pfam" id="PF16213">
    <property type="entry name" value="DCB"/>
    <property type="match status" value="1"/>
</dbReference>
<evidence type="ECO:0000313" key="8">
    <source>
        <dbReference type="EMBL" id="KAA8902333.1"/>
    </source>
</evidence>
<comment type="subcellular location">
    <subcellularLocation>
        <location evidence="5">Cytoplasmic vesicle</location>
        <location evidence="5">COPI-coated vesicle membrane</location>
    </subcellularLocation>
</comment>
<dbReference type="GeneID" id="54781438"/>
<feature type="compositionally biased region" description="Low complexity" evidence="6">
    <location>
        <begin position="13"/>
        <end position="24"/>
    </location>
</feature>
<dbReference type="Pfam" id="PF09324">
    <property type="entry name" value="Sec7-like_HDS"/>
    <property type="match status" value="1"/>
</dbReference>
<keyword evidence="3" id="KW-0653">Protein transport</keyword>
<dbReference type="SUPFAM" id="SSF48425">
    <property type="entry name" value="Sec7 domain"/>
    <property type="match status" value="1"/>
</dbReference>
<accession>A0A642UNH1</accession>
<dbReference type="InterPro" id="IPR016024">
    <property type="entry name" value="ARM-type_fold"/>
</dbReference>
<dbReference type="VEuPathDB" id="FungiDB:DIURU_002787"/>
<dbReference type="SMART" id="SM00222">
    <property type="entry name" value="Sec7"/>
    <property type="match status" value="1"/>
</dbReference>
<evidence type="ECO:0000256" key="1">
    <source>
        <dbReference type="ARBA" id="ARBA00022448"/>
    </source>
</evidence>
<dbReference type="InterPro" id="IPR032691">
    <property type="entry name" value="Mon2/Sec7/BIG1-like_HUS"/>
</dbReference>
<feature type="compositionally biased region" description="Polar residues" evidence="6">
    <location>
        <begin position="25"/>
        <end position="34"/>
    </location>
</feature>
<dbReference type="EMBL" id="SWFT01000090">
    <property type="protein sequence ID" value="KAA8902333.1"/>
    <property type="molecule type" value="Genomic_DNA"/>
</dbReference>
<dbReference type="PANTHER" id="PTHR10663:SF375">
    <property type="entry name" value="LD29171P"/>
    <property type="match status" value="1"/>
</dbReference>
<dbReference type="Gene3D" id="1.10.220.20">
    <property type="match status" value="1"/>
</dbReference>
<evidence type="ECO:0000256" key="4">
    <source>
        <dbReference type="ARBA" id="ARBA00023136"/>
    </source>
</evidence>